<dbReference type="Pfam" id="PF09578">
    <property type="entry name" value="Spore_YabQ"/>
    <property type="match status" value="1"/>
</dbReference>
<dbReference type="Proteomes" id="UP000266340">
    <property type="component" value="Unassembled WGS sequence"/>
</dbReference>
<protein>
    <recommendedName>
        <fullName evidence="4">Spore cortex biosynthesis protein YabQ</fullName>
    </recommendedName>
</protein>
<sequence length="116" mass="12733">MNAAAQWMTIGSMVLCGLSMGTVFDVYRVAARRFHIARWMLPPLDLIYWAAATLCVFAVLLRYNHGKFVCSFFWDSASALPDISDCSADGWSGCRGGCSKRLSGYRCCCGGSFGCF</sequence>
<evidence type="ECO:0000256" key="1">
    <source>
        <dbReference type="SAM" id="Phobius"/>
    </source>
</evidence>
<dbReference type="EMBL" id="QXJM01000040">
    <property type="protein sequence ID" value="RIE01364.1"/>
    <property type="molecule type" value="Genomic_DNA"/>
</dbReference>
<dbReference type="OrthoDB" id="1653819at2"/>
<proteinExistence type="predicted"/>
<evidence type="ECO:0000313" key="3">
    <source>
        <dbReference type="Proteomes" id="UP000266340"/>
    </source>
</evidence>
<keyword evidence="3" id="KW-1185">Reference proteome</keyword>
<comment type="caution">
    <text evidence="2">The sequence shown here is derived from an EMBL/GenBank/DDBJ whole genome shotgun (WGS) entry which is preliminary data.</text>
</comment>
<dbReference type="AlphaFoldDB" id="A0A398CR09"/>
<keyword evidence="1" id="KW-0812">Transmembrane</keyword>
<keyword evidence="1" id="KW-1133">Transmembrane helix</keyword>
<dbReference type="InterPro" id="IPR019074">
    <property type="entry name" value="YabQ"/>
</dbReference>
<reference evidence="2 3" key="1">
    <citation type="submission" date="2018-09" db="EMBL/GenBank/DDBJ databases">
        <title>Cohnella cavernae sp. nov., isolated from a karst cave.</title>
        <authorList>
            <person name="Zhu H."/>
        </authorList>
    </citation>
    <scope>NUCLEOTIDE SEQUENCE [LARGE SCALE GENOMIC DNA]</scope>
    <source>
        <strain evidence="2 3">K2E09-144</strain>
    </source>
</reference>
<dbReference type="NCBIfam" id="TIGR02893">
    <property type="entry name" value="spore_yabQ"/>
    <property type="match status" value="1"/>
</dbReference>
<name>A0A398CR09_9BACL</name>
<keyword evidence="1" id="KW-0472">Membrane</keyword>
<gene>
    <name evidence="2" type="ORF">D3H35_23625</name>
</gene>
<evidence type="ECO:0008006" key="4">
    <source>
        <dbReference type="Google" id="ProtNLM"/>
    </source>
</evidence>
<feature type="transmembrane region" description="Helical" evidence="1">
    <location>
        <begin position="6"/>
        <end position="26"/>
    </location>
</feature>
<accession>A0A398CR09</accession>
<organism evidence="2 3">
    <name type="scientific">Cohnella faecalis</name>
    <dbReference type="NCBI Taxonomy" id="2315694"/>
    <lineage>
        <taxon>Bacteria</taxon>
        <taxon>Bacillati</taxon>
        <taxon>Bacillota</taxon>
        <taxon>Bacilli</taxon>
        <taxon>Bacillales</taxon>
        <taxon>Paenibacillaceae</taxon>
        <taxon>Cohnella</taxon>
    </lineage>
</organism>
<feature type="transmembrane region" description="Helical" evidence="1">
    <location>
        <begin position="46"/>
        <end position="63"/>
    </location>
</feature>
<evidence type="ECO:0000313" key="2">
    <source>
        <dbReference type="EMBL" id="RIE01364.1"/>
    </source>
</evidence>